<dbReference type="PROSITE" id="PS00166">
    <property type="entry name" value="ENOYL_COA_HYDRATASE"/>
    <property type="match status" value="1"/>
</dbReference>
<dbReference type="InterPro" id="IPR029045">
    <property type="entry name" value="ClpP/crotonase-like_dom_sf"/>
</dbReference>
<proteinExistence type="inferred from homology"/>
<evidence type="ECO:0000256" key="1">
    <source>
        <dbReference type="ARBA" id="ARBA00005254"/>
    </source>
</evidence>
<dbReference type="PANTHER" id="PTHR43459">
    <property type="entry name" value="ENOYL-COA HYDRATASE"/>
    <property type="match status" value="1"/>
</dbReference>
<dbReference type="SUPFAM" id="SSF52096">
    <property type="entry name" value="ClpP/crotonase"/>
    <property type="match status" value="1"/>
</dbReference>
<sequence length="277" mass="28879">MSGTGERDTGTDHLRAVVEDGVGTITMDRPERRNALSGDMLTALARTLAAFETDDDVACVVLTGAGGAFCAGGDVKGMASGGDAGGSGGSSIDAVVHLQRLSHRATSGKLHEMPKPTLAAISGPAAGAGLSLALACDLRYAARGAVLTTAFAKVGFAGDYGGTWFLTRLVGPAKARELYYLSERLTAEEGLALGIVNAVFPVEAFEAEVAQVARRLADGPRVAYRYMKENLNRAMDAGLAECLDLEATHHIRTGGTEDHREAAAAFVEKRAPVFRGR</sequence>
<reference evidence="3" key="1">
    <citation type="submission" date="2020-02" db="EMBL/GenBank/DDBJ databases">
        <authorList>
            <person name="Meier V. D."/>
        </authorList>
    </citation>
    <scope>NUCLEOTIDE SEQUENCE</scope>
    <source>
        <strain evidence="3">AVDCRST_MAG20</strain>
    </source>
</reference>
<protein>
    <submittedName>
        <fullName evidence="3">Enoyl-CoA hydratase</fullName>
        <ecNumber evidence="3">4.2.1.17</ecNumber>
    </submittedName>
</protein>
<organism evidence="3">
    <name type="scientific">uncultured Acidimicrobiales bacterium</name>
    <dbReference type="NCBI Taxonomy" id="310071"/>
    <lineage>
        <taxon>Bacteria</taxon>
        <taxon>Bacillati</taxon>
        <taxon>Actinomycetota</taxon>
        <taxon>Acidimicrobiia</taxon>
        <taxon>Acidimicrobiales</taxon>
        <taxon>environmental samples</taxon>
    </lineage>
</organism>
<evidence type="ECO:0000256" key="2">
    <source>
        <dbReference type="RuleBase" id="RU003707"/>
    </source>
</evidence>
<dbReference type="EMBL" id="CADCSY010000102">
    <property type="protein sequence ID" value="CAA9251580.1"/>
    <property type="molecule type" value="Genomic_DNA"/>
</dbReference>
<keyword evidence="3" id="KW-0456">Lyase</keyword>
<dbReference type="CDD" id="cd06558">
    <property type="entry name" value="crotonase-like"/>
    <property type="match status" value="1"/>
</dbReference>
<dbReference type="InterPro" id="IPR014748">
    <property type="entry name" value="Enoyl-CoA_hydra_C"/>
</dbReference>
<dbReference type="InterPro" id="IPR001753">
    <property type="entry name" value="Enoyl-CoA_hydra/iso"/>
</dbReference>
<dbReference type="Pfam" id="PF00378">
    <property type="entry name" value="ECH_1"/>
    <property type="match status" value="1"/>
</dbReference>
<evidence type="ECO:0000313" key="3">
    <source>
        <dbReference type="EMBL" id="CAA9251580.1"/>
    </source>
</evidence>
<dbReference type="PANTHER" id="PTHR43459:SF1">
    <property type="entry name" value="EG:BACN32G11.4 PROTEIN"/>
    <property type="match status" value="1"/>
</dbReference>
<dbReference type="AlphaFoldDB" id="A0A6J4IH41"/>
<dbReference type="InterPro" id="IPR018376">
    <property type="entry name" value="Enoyl-CoA_hyd/isom_CS"/>
</dbReference>
<dbReference type="EC" id="4.2.1.17" evidence="3"/>
<comment type="similarity">
    <text evidence="1 2">Belongs to the enoyl-CoA hydratase/isomerase family.</text>
</comment>
<dbReference type="GO" id="GO:0004300">
    <property type="term" value="F:enoyl-CoA hydratase activity"/>
    <property type="evidence" value="ECO:0007669"/>
    <property type="project" value="UniProtKB-EC"/>
</dbReference>
<dbReference type="Gene3D" id="1.10.12.10">
    <property type="entry name" value="Lyase 2-enoyl-coa Hydratase, Chain A, domain 2"/>
    <property type="match status" value="1"/>
</dbReference>
<dbReference type="Gene3D" id="3.90.226.10">
    <property type="entry name" value="2-enoyl-CoA Hydratase, Chain A, domain 1"/>
    <property type="match status" value="1"/>
</dbReference>
<name>A0A6J4IH41_9ACTN</name>
<accession>A0A6J4IH41</accession>
<gene>
    <name evidence="3" type="ORF">AVDCRST_MAG20-2297</name>
</gene>